<reference evidence="3 4" key="1">
    <citation type="submission" date="2018-03" db="EMBL/GenBank/DDBJ databases">
        <title>Genomic Encyclopedia of Type Strains, Phase III (KMG-III): the genomes of soil and plant-associated and newly described type strains.</title>
        <authorList>
            <person name="Whitman W."/>
        </authorList>
    </citation>
    <scope>NUCLEOTIDE SEQUENCE [LARGE SCALE GENOMIC DNA]</scope>
    <source>
        <strain evidence="3 4">CGMCC 1.12484</strain>
    </source>
</reference>
<dbReference type="Gene3D" id="3.90.180.10">
    <property type="entry name" value="Medium-chain alcohol dehydrogenases, catalytic domain"/>
    <property type="match status" value="1"/>
</dbReference>
<dbReference type="GO" id="GO:0003960">
    <property type="term" value="F:quinone reductase (NADPH) activity"/>
    <property type="evidence" value="ECO:0007669"/>
    <property type="project" value="TreeGrafter"/>
</dbReference>
<evidence type="ECO:0008006" key="5">
    <source>
        <dbReference type="Google" id="ProtNLM"/>
    </source>
</evidence>
<evidence type="ECO:0000256" key="2">
    <source>
        <dbReference type="ARBA" id="ARBA00023002"/>
    </source>
</evidence>
<keyword evidence="2" id="KW-0560">Oxidoreductase</keyword>
<sequence>MGALGLSSLGVHVVATVDAVGPEVVGFAPGDRVAMREPESRAGFQRVVSERDLIGIPKDVGFDDAAAFLAQGLVARTILKQLHSVGRGNRIAVLPDPSGAHRLVEAWARHLGATVVAEGDSAAIDVVIGAQDYRAAERWKYGHGLAQLAASDVFRVMREGAFDSVGVSRHPLSDAARVHADVESGRVTGPVVLLPGTGELAA</sequence>
<dbReference type="AlphaFoldDB" id="A0A2T0VHI0"/>
<evidence type="ECO:0000313" key="4">
    <source>
        <dbReference type="Proteomes" id="UP000237983"/>
    </source>
</evidence>
<comment type="caution">
    <text evidence="3">The sequence shown here is derived from an EMBL/GenBank/DDBJ whole genome shotgun (WGS) entry which is preliminary data.</text>
</comment>
<dbReference type="InterPro" id="IPR011032">
    <property type="entry name" value="GroES-like_sf"/>
</dbReference>
<dbReference type="PANTHER" id="PTHR48106">
    <property type="entry name" value="QUINONE OXIDOREDUCTASE PIG3-RELATED"/>
    <property type="match status" value="1"/>
</dbReference>
<evidence type="ECO:0000313" key="3">
    <source>
        <dbReference type="EMBL" id="PRY69677.1"/>
    </source>
</evidence>
<dbReference type="GO" id="GO:0035925">
    <property type="term" value="F:mRNA 3'-UTR AU-rich region binding"/>
    <property type="evidence" value="ECO:0007669"/>
    <property type="project" value="TreeGrafter"/>
</dbReference>
<keyword evidence="1" id="KW-0521">NADP</keyword>
<keyword evidence="4" id="KW-1185">Reference proteome</keyword>
<gene>
    <name evidence="3" type="ORF">B0I08_102354</name>
</gene>
<organism evidence="3 4">
    <name type="scientific">Glaciihabitans tibetensis</name>
    <dbReference type="NCBI Taxonomy" id="1266600"/>
    <lineage>
        <taxon>Bacteria</taxon>
        <taxon>Bacillati</taxon>
        <taxon>Actinomycetota</taxon>
        <taxon>Actinomycetes</taxon>
        <taxon>Micrococcales</taxon>
        <taxon>Microbacteriaceae</taxon>
        <taxon>Glaciihabitans</taxon>
    </lineage>
</organism>
<dbReference type="Gene3D" id="3.40.50.720">
    <property type="entry name" value="NAD(P)-binding Rossmann-like Domain"/>
    <property type="match status" value="1"/>
</dbReference>
<dbReference type="Proteomes" id="UP000237983">
    <property type="component" value="Unassembled WGS sequence"/>
</dbReference>
<accession>A0A2T0VHI0</accession>
<dbReference type="EMBL" id="PVTL01000002">
    <property type="protein sequence ID" value="PRY69677.1"/>
    <property type="molecule type" value="Genomic_DNA"/>
</dbReference>
<dbReference type="SUPFAM" id="SSF50129">
    <property type="entry name" value="GroES-like"/>
    <property type="match status" value="1"/>
</dbReference>
<dbReference type="GO" id="GO:0070402">
    <property type="term" value="F:NADPH binding"/>
    <property type="evidence" value="ECO:0007669"/>
    <property type="project" value="TreeGrafter"/>
</dbReference>
<name>A0A2T0VHI0_9MICO</name>
<evidence type="ECO:0000256" key="1">
    <source>
        <dbReference type="ARBA" id="ARBA00022857"/>
    </source>
</evidence>
<dbReference type="GO" id="GO:0005829">
    <property type="term" value="C:cytosol"/>
    <property type="evidence" value="ECO:0007669"/>
    <property type="project" value="TreeGrafter"/>
</dbReference>
<protein>
    <recommendedName>
        <fullName evidence="5">Zinc-binding dehydrogenase</fullName>
    </recommendedName>
</protein>
<dbReference type="PANTHER" id="PTHR48106:SF13">
    <property type="entry name" value="QUINONE OXIDOREDUCTASE-RELATED"/>
    <property type="match status" value="1"/>
</dbReference>
<proteinExistence type="predicted"/>